<proteinExistence type="predicted"/>
<keyword evidence="2" id="KW-1185">Reference proteome</keyword>
<dbReference type="Proteomes" id="UP000240760">
    <property type="component" value="Unassembled WGS sequence"/>
</dbReference>
<gene>
    <name evidence="1" type="ORF">M440DRAFT_1385055</name>
</gene>
<name>A0A2T4BST7_TRILO</name>
<organism evidence="1 2">
    <name type="scientific">Trichoderma longibrachiatum ATCC 18648</name>
    <dbReference type="NCBI Taxonomy" id="983965"/>
    <lineage>
        <taxon>Eukaryota</taxon>
        <taxon>Fungi</taxon>
        <taxon>Dikarya</taxon>
        <taxon>Ascomycota</taxon>
        <taxon>Pezizomycotina</taxon>
        <taxon>Sordariomycetes</taxon>
        <taxon>Hypocreomycetidae</taxon>
        <taxon>Hypocreales</taxon>
        <taxon>Hypocreaceae</taxon>
        <taxon>Trichoderma</taxon>
    </lineage>
</organism>
<dbReference type="STRING" id="983965.A0A2T4BST7"/>
<reference evidence="1 2" key="1">
    <citation type="submission" date="2016-07" db="EMBL/GenBank/DDBJ databases">
        <title>Multiple horizontal gene transfer events from other fungi enriched the ability of initially mycotrophic Trichoderma (Ascomycota) to feed on dead plant biomass.</title>
        <authorList>
            <consortium name="DOE Joint Genome Institute"/>
            <person name="Aerts A."/>
            <person name="Atanasova L."/>
            <person name="Chenthamara K."/>
            <person name="Zhang J."/>
            <person name="Grujic M."/>
            <person name="Henrissat B."/>
            <person name="Kuo A."/>
            <person name="Salamov A."/>
            <person name="Lipzen A."/>
            <person name="Labutti K."/>
            <person name="Barry K."/>
            <person name="Miao Y."/>
            <person name="Rahimi M.J."/>
            <person name="Shen Q."/>
            <person name="Grigoriev I.V."/>
            <person name="Kubicek C.P."/>
            <person name="Druzhinina I.S."/>
        </authorList>
    </citation>
    <scope>NUCLEOTIDE SEQUENCE [LARGE SCALE GENOMIC DNA]</scope>
    <source>
        <strain evidence="1 2">ATCC 18648</strain>
    </source>
</reference>
<protein>
    <submittedName>
        <fullName evidence="1">Uncharacterized protein</fullName>
    </submittedName>
</protein>
<evidence type="ECO:0000313" key="2">
    <source>
        <dbReference type="Proteomes" id="UP000240760"/>
    </source>
</evidence>
<dbReference type="EMBL" id="KZ679142">
    <property type="protein sequence ID" value="PTB72372.1"/>
    <property type="molecule type" value="Genomic_DNA"/>
</dbReference>
<dbReference type="OrthoDB" id="3354680at2759"/>
<dbReference type="AlphaFoldDB" id="A0A2T4BST7"/>
<sequence>MFSPIRRVAEVLTPKTITLGTALVLASVSGTYALKVRNRLRQTEPQRIQSNLQPSDSFKNSNTIQSLVNPLNQVTKGDSHSIILTLCSKNDVPSEEDVLSAFLKGFFAGPVFLPESIALSLFSVLKLPPKGTILWDTFQVADIELSANQAEEHTGSRVDVVFGDSRKEFAGCHRFTVKKMGNSNGSDEADEIRFRVSLECLVCNPSTDGQGLPNFLHVLHNKYSYLLFRDAVAHIQEVFNNFS</sequence>
<accession>A0A2T4BST7</accession>
<evidence type="ECO:0000313" key="1">
    <source>
        <dbReference type="EMBL" id="PTB72372.1"/>
    </source>
</evidence>